<dbReference type="GO" id="GO:0016787">
    <property type="term" value="F:hydrolase activity"/>
    <property type="evidence" value="ECO:0007669"/>
    <property type="project" value="UniProtKB-KW"/>
</dbReference>
<dbReference type="EMBL" id="CP071709">
    <property type="protein sequence ID" value="QVY63484.1"/>
    <property type="molecule type" value="Genomic_DNA"/>
</dbReference>
<dbReference type="Pfam" id="PF12146">
    <property type="entry name" value="Hydrolase_4"/>
    <property type="match status" value="1"/>
</dbReference>
<dbReference type="SUPFAM" id="SSF53474">
    <property type="entry name" value="alpha/beta-Hydrolases"/>
    <property type="match status" value="1"/>
</dbReference>
<dbReference type="InterPro" id="IPR022742">
    <property type="entry name" value="Hydrolase_4"/>
</dbReference>
<evidence type="ECO:0000313" key="3">
    <source>
        <dbReference type="Proteomes" id="UP000679247"/>
    </source>
</evidence>
<keyword evidence="2" id="KW-0378">Hydrolase</keyword>
<keyword evidence="3" id="KW-1185">Reference proteome</keyword>
<evidence type="ECO:0000313" key="2">
    <source>
        <dbReference type="EMBL" id="QVY63484.1"/>
    </source>
</evidence>
<feature type="domain" description="Serine aminopeptidase S33" evidence="1">
    <location>
        <begin position="52"/>
        <end position="270"/>
    </location>
</feature>
<accession>A0ABX8FHI2</accession>
<dbReference type="RefSeq" id="WP_214478623.1">
    <property type="nucleotide sequence ID" value="NZ_CP071709.1"/>
</dbReference>
<dbReference type="Proteomes" id="UP000679247">
    <property type="component" value="Chromosome"/>
</dbReference>
<dbReference type="PANTHER" id="PTHR43265:SF1">
    <property type="entry name" value="ESTERASE ESTD"/>
    <property type="match status" value="1"/>
</dbReference>
<sequence>MTNSSEVTIQGAYPISGTLKIPSKEGNQFPAVLIIQGTGKADRDGNIKNFKMNIYSDLADFIHSKGFVTLHYDKRGTHKSGGDYLEAGVYDLIDDAAACVDFLKNHPQVDKEKIVILGHSEGALIAPAVNKKSPVSGLILLAGAAEPSKDLLPRQSEMAYKEMNQSKGFKGLLFRLLRAEQKARKQNEKIINKILMSDKAVMRVQGVRTNAKWLRETFSYNVCDYLKEVTCPVLVITGDKDIQVPPEHAEVIADMVKGDSKWYIIPDMNHILRKYEGMHTILGAMKEYKSLLNQPIDQELFNRLEDWLSRYQHDV</sequence>
<reference evidence="2 3" key="1">
    <citation type="submission" date="2021-03" db="EMBL/GenBank/DDBJ databases">
        <title>The first data on the complete genome of the tetrodotoxin-producing bacterium.</title>
        <authorList>
            <person name="Melnikova D.I."/>
            <person name="Nijland R."/>
            <person name="Magarlamov T.Y."/>
        </authorList>
    </citation>
    <scope>NUCLEOTIDE SEQUENCE [LARGE SCALE GENOMIC DNA]</scope>
    <source>
        <strain evidence="2 3">1839</strain>
    </source>
</reference>
<dbReference type="Gene3D" id="3.40.50.1820">
    <property type="entry name" value="alpha/beta hydrolase"/>
    <property type="match status" value="1"/>
</dbReference>
<dbReference type="InterPro" id="IPR053145">
    <property type="entry name" value="AB_hydrolase_Est10"/>
</dbReference>
<protein>
    <submittedName>
        <fullName evidence="2">Alpha/beta hydrolase</fullName>
    </submittedName>
</protein>
<organism evidence="2 3">
    <name type="scientific">Cytobacillus gottheilii</name>
    <dbReference type="NCBI Taxonomy" id="859144"/>
    <lineage>
        <taxon>Bacteria</taxon>
        <taxon>Bacillati</taxon>
        <taxon>Bacillota</taxon>
        <taxon>Bacilli</taxon>
        <taxon>Bacillales</taxon>
        <taxon>Bacillaceae</taxon>
        <taxon>Cytobacillus</taxon>
    </lineage>
</organism>
<evidence type="ECO:0000259" key="1">
    <source>
        <dbReference type="Pfam" id="PF12146"/>
    </source>
</evidence>
<name>A0ABX8FHI2_9BACI</name>
<gene>
    <name evidence="2" type="ORF">J1899_10735</name>
</gene>
<dbReference type="InterPro" id="IPR029058">
    <property type="entry name" value="AB_hydrolase_fold"/>
</dbReference>
<dbReference type="PANTHER" id="PTHR43265">
    <property type="entry name" value="ESTERASE ESTD"/>
    <property type="match status" value="1"/>
</dbReference>
<proteinExistence type="predicted"/>